<keyword evidence="8" id="KW-0133">Cell shape</keyword>
<evidence type="ECO:0000256" key="1">
    <source>
        <dbReference type="ARBA" id="ARBA00004752"/>
    </source>
</evidence>
<dbReference type="InterPro" id="IPR018044">
    <property type="entry name" value="Peptidase_S11"/>
</dbReference>
<dbReference type="SUPFAM" id="SSF56601">
    <property type="entry name" value="beta-lactamase/transpeptidase-like"/>
    <property type="match status" value="1"/>
</dbReference>
<keyword evidence="6" id="KW-0732">Signal</keyword>
<dbReference type="Pfam" id="PF00768">
    <property type="entry name" value="Peptidase_S11"/>
    <property type="match status" value="1"/>
</dbReference>
<dbReference type="AlphaFoldDB" id="A0AAU7VPZ2"/>
<comment type="pathway">
    <text evidence="1">Cell wall biogenesis; peptidoglycan biosynthesis.</text>
</comment>
<reference evidence="16" key="2">
    <citation type="submission" date="2024-06" db="EMBL/GenBank/DDBJ databases">
        <authorList>
            <person name="Petrova K.O."/>
            <person name="Toshchakov S.V."/>
            <person name="Boltjanskaja Y.V."/>
            <person name="Kevbrin V."/>
        </authorList>
    </citation>
    <scope>NUCLEOTIDE SEQUENCE</scope>
    <source>
        <strain evidence="16">Z-910T</strain>
    </source>
</reference>
<feature type="domain" description="Peptidase S11 D-Ala-D-Ala carboxypeptidase A C-terminal" evidence="15">
    <location>
        <begin position="269"/>
        <end position="359"/>
    </location>
</feature>
<evidence type="ECO:0000256" key="7">
    <source>
        <dbReference type="ARBA" id="ARBA00022801"/>
    </source>
</evidence>
<feature type="active site" description="Acyl-ester intermediate" evidence="12">
    <location>
        <position position="60"/>
    </location>
</feature>
<sequence length="390" mass="43305">MKKATIFLLIFIIAIPNGVIYGEDDLDIFDFDAKSYILINQSTNQVLASRNCSEELLMASTTKVMTAIVALELIEDINGYYKVPDEASGVIGSSIYLEEGEIIPIKDLLYGLMIRSGNDSAVALAIATAGSEKHFVKLMNEKAEEIGAFDTSFANPHGLNAKNHYTTAHDLALITAYAMDNPFFREIASTTFYRSTTLEGKVRAFHSNNRFLLNYDKATAAKTGWTTEAGRCLTGASSEGAHDLVGVLLYAPNWFNDLETMMNWAYAEYKGVQVIEEGVSLGLVEVKKGVEPFVAARASKDIVVSASKNTEPVITSDVELNDKVTAPVYKGDKIGEKHIYKDGEYICTLDLVAHKEIAKESKPWYRRFFAWRGETLRGIYQWLIKYGFSL</sequence>
<dbReference type="InterPro" id="IPR012907">
    <property type="entry name" value="Peptidase_S11_C"/>
</dbReference>
<keyword evidence="10" id="KW-0961">Cell wall biogenesis/degradation</keyword>
<comment type="similarity">
    <text evidence="2 14">Belongs to the peptidase S11 family.</text>
</comment>
<gene>
    <name evidence="16" type="ORF">PRVXT_001182</name>
</gene>
<evidence type="ECO:0000256" key="9">
    <source>
        <dbReference type="ARBA" id="ARBA00022984"/>
    </source>
</evidence>
<evidence type="ECO:0000256" key="11">
    <source>
        <dbReference type="ARBA" id="ARBA00034000"/>
    </source>
</evidence>
<feature type="active site" evidence="12">
    <location>
        <position position="116"/>
    </location>
</feature>
<keyword evidence="5" id="KW-0645">Protease</keyword>
<organism evidence="16">
    <name type="scientific">Proteinivorax tanatarense</name>
    <dbReference type="NCBI Taxonomy" id="1260629"/>
    <lineage>
        <taxon>Bacteria</taxon>
        <taxon>Bacillati</taxon>
        <taxon>Bacillota</taxon>
        <taxon>Clostridia</taxon>
        <taxon>Eubacteriales</taxon>
        <taxon>Proteinivoracaceae</taxon>
        <taxon>Proteinivorax</taxon>
    </lineage>
</organism>
<evidence type="ECO:0000256" key="12">
    <source>
        <dbReference type="PIRSR" id="PIRSR618044-1"/>
    </source>
</evidence>
<evidence type="ECO:0000256" key="4">
    <source>
        <dbReference type="ARBA" id="ARBA00022645"/>
    </source>
</evidence>
<evidence type="ECO:0000259" key="15">
    <source>
        <dbReference type="SMART" id="SM00936"/>
    </source>
</evidence>
<dbReference type="GO" id="GO:0071555">
    <property type="term" value="P:cell wall organization"/>
    <property type="evidence" value="ECO:0007669"/>
    <property type="project" value="UniProtKB-KW"/>
</dbReference>
<dbReference type="GO" id="GO:0008360">
    <property type="term" value="P:regulation of cell shape"/>
    <property type="evidence" value="ECO:0007669"/>
    <property type="project" value="UniProtKB-KW"/>
</dbReference>
<comment type="catalytic activity">
    <reaction evidence="11">
        <text>Preferential cleavage: (Ac)2-L-Lys-D-Ala-|-D-Ala. Also transpeptidation of peptidyl-alanyl moieties that are N-acyl substituents of D-alanine.</text>
        <dbReference type="EC" id="3.4.16.4"/>
    </reaction>
</comment>
<dbReference type="InterPro" id="IPR037167">
    <property type="entry name" value="Peptidase_S11_C_sf"/>
</dbReference>
<feature type="active site" description="Proton acceptor" evidence="12">
    <location>
        <position position="63"/>
    </location>
</feature>
<dbReference type="EMBL" id="CP158367">
    <property type="protein sequence ID" value="XBX76014.1"/>
    <property type="molecule type" value="Genomic_DNA"/>
</dbReference>
<proteinExistence type="inferred from homology"/>
<evidence type="ECO:0000256" key="3">
    <source>
        <dbReference type="ARBA" id="ARBA00012448"/>
    </source>
</evidence>
<dbReference type="SMART" id="SM00936">
    <property type="entry name" value="PBP5_C"/>
    <property type="match status" value="1"/>
</dbReference>
<dbReference type="GO" id="GO:0006508">
    <property type="term" value="P:proteolysis"/>
    <property type="evidence" value="ECO:0007669"/>
    <property type="project" value="UniProtKB-KW"/>
</dbReference>
<protein>
    <recommendedName>
        <fullName evidence="3">serine-type D-Ala-D-Ala carboxypeptidase</fullName>
        <ecNumber evidence="3">3.4.16.4</ecNumber>
    </recommendedName>
</protein>
<evidence type="ECO:0000256" key="6">
    <source>
        <dbReference type="ARBA" id="ARBA00022729"/>
    </source>
</evidence>
<evidence type="ECO:0000313" key="16">
    <source>
        <dbReference type="EMBL" id="XBX76014.1"/>
    </source>
</evidence>
<dbReference type="RefSeq" id="WP_350344749.1">
    <property type="nucleotide sequence ID" value="NZ_CP158367.1"/>
</dbReference>
<reference evidence="16" key="1">
    <citation type="journal article" date="2013" name="Extremophiles">
        <title>Proteinivorax tanatarense gen. nov., sp. nov., an anaerobic, haloalkaliphilic, proteolytic bacterium isolated from a decaying algal bloom, and proposal of Proteinivoraceae fam. nov.</title>
        <authorList>
            <person name="Kevbrin V."/>
            <person name="Boltyanskaya Y."/>
            <person name="Zhilina T."/>
            <person name="Kolganova T."/>
            <person name="Lavrentjeva E."/>
            <person name="Kuznetsov B."/>
        </authorList>
    </citation>
    <scope>NUCLEOTIDE SEQUENCE</scope>
    <source>
        <strain evidence="16">Z-910T</strain>
    </source>
</reference>
<dbReference type="GO" id="GO:0009252">
    <property type="term" value="P:peptidoglycan biosynthetic process"/>
    <property type="evidence" value="ECO:0007669"/>
    <property type="project" value="UniProtKB-KW"/>
</dbReference>
<feature type="binding site" evidence="13">
    <location>
        <position position="222"/>
    </location>
    <ligand>
        <name>substrate</name>
    </ligand>
</feature>
<dbReference type="PRINTS" id="PR00725">
    <property type="entry name" value="DADACBPTASE1"/>
</dbReference>
<dbReference type="Gene3D" id="2.60.410.10">
    <property type="entry name" value="D-Ala-D-Ala carboxypeptidase, C-terminal domain"/>
    <property type="match status" value="1"/>
</dbReference>
<accession>A0AAU7VPZ2</accession>
<evidence type="ECO:0000256" key="10">
    <source>
        <dbReference type="ARBA" id="ARBA00023316"/>
    </source>
</evidence>
<evidence type="ECO:0000256" key="5">
    <source>
        <dbReference type="ARBA" id="ARBA00022670"/>
    </source>
</evidence>
<evidence type="ECO:0000256" key="2">
    <source>
        <dbReference type="ARBA" id="ARBA00007164"/>
    </source>
</evidence>
<evidence type="ECO:0000256" key="13">
    <source>
        <dbReference type="PIRSR" id="PIRSR618044-2"/>
    </source>
</evidence>
<evidence type="ECO:0000256" key="8">
    <source>
        <dbReference type="ARBA" id="ARBA00022960"/>
    </source>
</evidence>
<dbReference type="InterPro" id="IPR001967">
    <property type="entry name" value="Peptidase_S11_N"/>
</dbReference>
<dbReference type="InterPro" id="IPR012338">
    <property type="entry name" value="Beta-lactam/transpept-like"/>
</dbReference>
<name>A0AAU7VPZ2_9FIRM</name>
<dbReference type="GO" id="GO:0009002">
    <property type="term" value="F:serine-type D-Ala-D-Ala carboxypeptidase activity"/>
    <property type="evidence" value="ECO:0007669"/>
    <property type="project" value="UniProtKB-EC"/>
</dbReference>
<evidence type="ECO:0000256" key="14">
    <source>
        <dbReference type="RuleBase" id="RU004016"/>
    </source>
</evidence>
<dbReference type="PANTHER" id="PTHR21581">
    <property type="entry name" value="D-ALANYL-D-ALANINE CARBOXYPEPTIDASE"/>
    <property type="match status" value="1"/>
</dbReference>
<keyword evidence="4 16" id="KW-0121">Carboxypeptidase</keyword>
<dbReference type="Gene3D" id="3.40.710.10">
    <property type="entry name" value="DD-peptidase/beta-lactamase superfamily"/>
    <property type="match status" value="1"/>
</dbReference>
<dbReference type="PANTHER" id="PTHR21581:SF33">
    <property type="entry name" value="D-ALANYL-D-ALANINE CARBOXYPEPTIDASE DACB"/>
    <property type="match status" value="1"/>
</dbReference>
<dbReference type="EC" id="3.4.16.4" evidence="3"/>
<dbReference type="Pfam" id="PF07943">
    <property type="entry name" value="PBP5_C"/>
    <property type="match status" value="1"/>
</dbReference>
<keyword evidence="9" id="KW-0573">Peptidoglycan synthesis</keyword>
<keyword evidence="7 16" id="KW-0378">Hydrolase</keyword>